<sequence length="47" mass="5111">MLATGSIARITVARIRGYSPGKKNAFYQIFYAITVYVISQNGLNGGE</sequence>
<accession>W1DCZ6</accession>
<dbReference type="Proteomes" id="UP000019183">
    <property type="component" value="Unassembled WGS sequence"/>
</dbReference>
<dbReference type="EMBL" id="CBWK010000015">
    <property type="protein sequence ID" value="CDL07258.1"/>
    <property type="molecule type" value="Genomic_DNA"/>
</dbReference>
<reference evidence="1" key="1">
    <citation type="submission" date="2013-10" db="EMBL/GenBank/DDBJ databases">
        <title>Antibiotic resistance diversity of beta-lactamase producers in the General Hospital Vienna.</title>
        <authorList>
            <person name="Barisic I."/>
            <person name="Mitteregger D."/>
            <person name="Hirschl A.M."/>
            <person name="Noehammer C."/>
            <person name="Wiesinger-Mayr H."/>
        </authorList>
    </citation>
    <scope>NUCLEOTIDE SEQUENCE [LARGE SCALE GENOMIC DNA]</scope>
    <source>
        <strain evidence="1">IS43</strain>
    </source>
</reference>
<keyword evidence="2" id="KW-1185">Reference proteome</keyword>
<name>W1DCZ6_KLEPN</name>
<protein>
    <submittedName>
        <fullName evidence="1">Uncharacterized protein</fullName>
    </submittedName>
</protein>
<comment type="caution">
    <text evidence="1">The sequence shown here is derived from an EMBL/GenBank/DDBJ whole genome shotgun (WGS) entry which is preliminary data.</text>
</comment>
<proteinExistence type="predicted"/>
<organism evidence="1 2">
    <name type="scientific">Klebsiella pneumoniae IS43</name>
    <dbReference type="NCBI Taxonomy" id="1432552"/>
    <lineage>
        <taxon>Bacteria</taxon>
        <taxon>Pseudomonadati</taxon>
        <taxon>Pseudomonadota</taxon>
        <taxon>Gammaproteobacteria</taxon>
        <taxon>Enterobacterales</taxon>
        <taxon>Enterobacteriaceae</taxon>
        <taxon>Klebsiella/Raoultella group</taxon>
        <taxon>Klebsiella</taxon>
        <taxon>Klebsiella pneumoniae complex</taxon>
    </lineage>
</organism>
<evidence type="ECO:0000313" key="2">
    <source>
        <dbReference type="Proteomes" id="UP000019183"/>
    </source>
</evidence>
<dbReference type="AlphaFoldDB" id="W1DCZ6"/>
<evidence type="ECO:0000313" key="1">
    <source>
        <dbReference type="EMBL" id="CDL07258.1"/>
    </source>
</evidence>